<dbReference type="InterPro" id="IPR051972">
    <property type="entry name" value="Glutamate-rich_WD_repeat"/>
</dbReference>
<feature type="repeat" description="WD" evidence="4">
    <location>
        <begin position="353"/>
        <end position="389"/>
    </location>
</feature>
<dbReference type="Pfam" id="PF12265">
    <property type="entry name" value="CAF1C_H4-bd"/>
    <property type="match status" value="1"/>
</dbReference>
<dbReference type="SMART" id="SM00320">
    <property type="entry name" value="WD40"/>
    <property type="match status" value="5"/>
</dbReference>
<dbReference type="InterPro" id="IPR036322">
    <property type="entry name" value="WD40_repeat_dom_sf"/>
</dbReference>
<evidence type="ECO:0000256" key="5">
    <source>
        <dbReference type="SAM" id="MobiDB-lite"/>
    </source>
</evidence>
<feature type="compositionally biased region" description="Basic residues" evidence="5">
    <location>
        <begin position="1"/>
        <end position="22"/>
    </location>
</feature>
<dbReference type="InterPro" id="IPR020472">
    <property type="entry name" value="WD40_PAC1"/>
</dbReference>
<evidence type="ECO:0000256" key="2">
    <source>
        <dbReference type="ARBA" id="ARBA00022737"/>
    </source>
</evidence>
<keyword evidence="1 4" id="KW-0853">WD repeat</keyword>
<feature type="domain" description="Histone-binding protein RBBP4-like N-terminal" evidence="6">
    <location>
        <begin position="91"/>
        <end position="158"/>
    </location>
</feature>
<dbReference type="InterPro" id="IPR001680">
    <property type="entry name" value="WD40_rpt"/>
</dbReference>
<dbReference type="Pfam" id="PF00400">
    <property type="entry name" value="WD40"/>
    <property type="match status" value="3"/>
</dbReference>
<dbReference type="InterPro" id="IPR022052">
    <property type="entry name" value="Histone-bd_RBBP4-like_N"/>
</dbReference>
<dbReference type="Gene3D" id="2.130.10.10">
    <property type="entry name" value="YVTN repeat-like/Quinoprotein amine dehydrogenase"/>
    <property type="match status" value="1"/>
</dbReference>
<sequence>MPKGKGKKGKGKKHSKGSLTKKRSVDEEQQASRDTDEACEPKKFEDPFEDEFEDEDIIDPSAEIAEELEGGSMDDGQPRLWRAGVDSLAPDEELEMDTSAYKIYHALRTEWPCLTFDIVRDELGGNRTRFPLSFTAVAGTQANRPEANKLMLMRFSDLHRLSQNAEDDEDVVPEVNMDGDDEEDDDGCTDDDPILESFDIPHSGAVNRVRSCPGEPHLIASMSDRSEVHIWNVQQPLRALHGNGPRPNPREITPMFSSRIAEEGYALDWQSSSSPKLATGDCSGSIRLWDCTRGRQAGEWNCAADPTSRNDHSSSVEDLQWSPGEQTVFMSASADQSLKVWDVRQPTHSMLTVKAHDSDVNALSWNTNVSYLVATGADDGSFKIWDLRSFGGTTSEPIAHFRWHRAPITSLQWHPQDESVIAVSSEEAATLWDMSVEEDGAAQEAGIPPQLLFLHQGQENTKEIHFHPQLPGVLMTTAADGFNIFKPNTNI</sequence>
<feature type="compositionally biased region" description="Basic and acidic residues" evidence="5">
    <location>
        <begin position="23"/>
        <end position="46"/>
    </location>
</feature>
<keyword evidence="2" id="KW-0677">Repeat</keyword>
<gene>
    <name evidence="7" type="ORF">DSPE1174_LOCUS7253</name>
</gene>
<accession>A0A7S2BE04</accession>
<evidence type="ECO:0000256" key="3">
    <source>
        <dbReference type="ARBA" id="ARBA00040876"/>
    </source>
</evidence>
<dbReference type="InterPro" id="IPR015943">
    <property type="entry name" value="WD40/YVTN_repeat-like_dom_sf"/>
</dbReference>
<dbReference type="AlphaFoldDB" id="A0A7S2BE04"/>
<feature type="repeat" description="WD" evidence="4">
    <location>
        <begin position="309"/>
        <end position="351"/>
    </location>
</feature>
<dbReference type="PRINTS" id="PR00320">
    <property type="entry name" value="GPROTEINBRPT"/>
</dbReference>
<dbReference type="PROSITE" id="PS50082">
    <property type="entry name" value="WD_REPEATS_2"/>
    <property type="match status" value="3"/>
</dbReference>
<reference evidence="7" key="1">
    <citation type="submission" date="2021-01" db="EMBL/GenBank/DDBJ databases">
        <authorList>
            <person name="Corre E."/>
            <person name="Pelletier E."/>
            <person name="Niang G."/>
            <person name="Scheremetjew M."/>
            <person name="Finn R."/>
            <person name="Kale V."/>
            <person name="Holt S."/>
            <person name="Cochrane G."/>
            <person name="Meng A."/>
            <person name="Brown T."/>
            <person name="Cohen L."/>
        </authorList>
    </citation>
    <scope>NUCLEOTIDE SEQUENCE</scope>
    <source>
        <strain evidence="7">CCMP1381</strain>
    </source>
</reference>
<evidence type="ECO:0000256" key="1">
    <source>
        <dbReference type="ARBA" id="ARBA00022574"/>
    </source>
</evidence>
<feature type="region of interest" description="Disordered" evidence="5">
    <location>
        <begin position="1"/>
        <end position="55"/>
    </location>
</feature>
<dbReference type="EMBL" id="HBGS01013711">
    <property type="protein sequence ID" value="CAD9394287.1"/>
    <property type="molecule type" value="Transcribed_RNA"/>
</dbReference>
<feature type="repeat" description="WD" evidence="4">
    <location>
        <begin position="401"/>
        <end position="435"/>
    </location>
</feature>
<evidence type="ECO:0000256" key="4">
    <source>
        <dbReference type="PROSITE-ProRule" id="PRU00221"/>
    </source>
</evidence>
<protein>
    <recommendedName>
        <fullName evidence="3">Glutamate-rich WD repeat-containing protein 1</fullName>
    </recommendedName>
</protein>
<evidence type="ECO:0000313" key="7">
    <source>
        <dbReference type="EMBL" id="CAD9394287.1"/>
    </source>
</evidence>
<dbReference type="PANTHER" id="PTHR45903">
    <property type="entry name" value="GLUTAMATE-RICH WD REPEAT-CONTAINING PROTEIN 1"/>
    <property type="match status" value="1"/>
</dbReference>
<dbReference type="GO" id="GO:0005730">
    <property type="term" value="C:nucleolus"/>
    <property type="evidence" value="ECO:0007669"/>
    <property type="project" value="TreeGrafter"/>
</dbReference>
<name>A0A7S2BE04_9STRA</name>
<dbReference type="PROSITE" id="PS50294">
    <property type="entry name" value="WD_REPEATS_REGION"/>
    <property type="match status" value="3"/>
</dbReference>
<dbReference type="GO" id="GO:0042254">
    <property type="term" value="P:ribosome biogenesis"/>
    <property type="evidence" value="ECO:0007669"/>
    <property type="project" value="TreeGrafter"/>
</dbReference>
<organism evidence="7">
    <name type="scientific">Octactis speculum</name>
    <dbReference type="NCBI Taxonomy" id="3111310"/>
    <lineage>
        <taxon>Eukaryota</taxon>
        <taxon>Sar</taxon>
        <taxon>Stramenopiles</taxon>
        <taxon>Ochrophyta</taxon>
        <taxon>Dictyochophyceae</taxon>
        <taxon>Dictyochales</taxon>
        <taxon>Dictyochaceae</taxon>
        <taxon>Octactis</taxon>
    </lineage>
</organism>
<dbReference type="PANTHER" id="PTHR45903:SF1">
    <property type="entry name" value="GLUTAMATE-RICH WD REPEAT-CONTAINING PROTEIN 1"/>
    <property type="match status" value="1"/>
</dbReference>
<proteinExistence type="predicted"/>
<dbReference type="SUPFAM" id="SSF50978">
    <property type="entry name" value="WD40 repeat-like"/>
    <property type="match status" value="1"/>
</dbReference>
<evidence type="ECO:0000259" key="6">
    <source>
        <dbReference type="Pfam" id="PF12265"/>
    </source>
</evidence>